<reference evidence="5 6" key="2">
    <citation type="journal article" date="2015" name="Genome Announc.">
        <title>Complete Genome Sequence of Hyperthermophilic Piezophilic Archaeon Palaeococcus pacificus DY20341T, Isolated from Deep-Sea Hydrothermal Sediments.</title>
        <authorList>
            <person name="Zeng X."/>
            <person name="Jebbar M."/>
            <person name="Shao Z."/>
        </authorList>
    </citation>
    <scope>NUCLEOTIDE SEQUENCE [LARGE SCALE GENOMIC DNA]</scope>
    <source>
        <strain evidence="5 6">DY20341</strain>
    </source>
</reference>
<dbReference type="AlphaFoldDB" id="A0A075LS28"/>
<dbReference type="GO" id="GO:0006412">
    <property type="term" value="P:translation"/>
    <property type="evidence" value="ECO:0007669"/>
    <property type="project" value="UniProtKB-UniRule"/>
</dbReference>
<evidence type="ECO:0000313" key="5">
    <source>
        <dbReference type="EMBL" id="AIF68747.1"/>
    </source>
</evidence>
<gene>
    <name evidence="4" type="primary">rpl10e</name>
    <name evidence="5" type="ORF">PAP_01535</name>
</gene>
<dbReference type="NCBIfam" id="NF003237">
    <property type="entry name" value="PRK04199.1-2"/>
    <property type="match status" value="1"/>
</dbReference>
<dbReference type="Proteomes" id="UP000027981">
    <property type="component" value="Chromosome"/>
</dbReference>
<sequence>MGLRPAKIDRKVKKPAYTRREYIRGAPGPRITIFDMGNPAGDFEYEVSLHVGEPVQVRQNALEAIRQQLNRYLTKNVGRANFHFKIRVYPFQVLRENPMATGRKADRYGNGMRRPFGKPIGLAARLKKDQKLLTVRLNKQHLKFALQAMRRANMKVPAKTYFRIYDKEGNDVTTKVLSRL</sequence>
<evidence type="ECO:0000256" key="1">
    <source>
        <dbReference type="ARBA" id="ARBA00008931"/>
    </source>
</evidence>
<keyword evidence="6" id="KW-1185">Reference proteome</keyword>
<dbReference type="STRING" id="1343739.PAP_01535"/>
<dbReference type="CDD" id="cd01433">
    <property type="entry name" value="Ribosomal_L16_L10e"/>
    <property type="match status" value="1"/>
</dbReference>
<comment type="similarity">
    <text evidence="1 4">Belongs to the universal ribosomal protein uL16 family.</text>
</comment>
<dbReference type="PIRSF" id="PIRSF005590">
    <property type="entry name" value="Ribosomal_L10"/>
    <property type="match status" value="1"/>
</dbReference>
<dbReference type="InterPro" id="IPR018255">
    <property type="entry name" value="Ribosomal_uL16_CS_euk_arc"/>
</dbReference>
<dbReference type="InterPro" id="IPR047873">
    <property type="entry name" value="Ribosomal_uL16"/>
</dbReference>
<dbReference type="GO" id="GO:0005840">
    <property type="term" value="C:ribosome"/>
    <property type="evidence" value="ECO:0007669"/>
    <property type="project" value="UniProtKB-KW"/>
</dbReference>
<evidence type="ECO:0000313" key="6">
    <source>
        <dbReference type="Proteomes" id="UP000027981"/>
    </source>
</evidence>
<protein>
    <recommendedName>
        <fullName evidence="4">Large ribosomal subunit protein uL16</fullName>
    </recommendedName>
</protein>
<dbReference type="GO" id="GO:1990904">
    <property type="term" value="C:ribonucleoprotein complex"/>
    <property type="evidence" value="ECO:0007669"/>
    <property type="project" value="UniProtKB-KW"/>
</dbReference>
<proteinExistence type="inferred from homology"/>
<dbReference type="OrthoDB" id="30538at2157"/>
<dbReference type="KEGG" id="ppac:PAP_01535"/>
<dbReference type="PROSITE" id="PS01257">
    <property type="entry name" value="RIBOSOMAL_L10E"/>
    <property type="match status" value="1"/>
</dbReference>
<dbReference type="Gene3D" id="3.90.1170.10">
    <property type="entry name" value="Ribosomal protein L10e/L16"/>
    <property type="match status" value="1"/>
</dbReference>
<dbReference type="GO" id="GO:0003735">
    <property type="term" value="F:structural constituent of ribosome"/>
    <property type="evidence" value="ECO:0007669"/>
    <property type="project" value="InterPro"/>
</dbReference>
<keyword evidence="3 4" id="KW-0687">Ribonucleoprotein</keyword>
<dbReference type="HOGENOM" id="CLU_084051_0_2_2"/>
<dbReference type="HAMAP" id="MF_00448">
    <property type="entry name" value="Ribosomal_uL16_arch"/>
    <property type="match status" value="1"/>
</dbReference>
<organism evidence="5 6">
    <name type="scientific">Palaeococcus pacificus DY20341</name>
    <dbReference type="NCBI Taxonomy" id="1343739"/>
    <lineage>
        <taxon>Archaea</taxon>
        <taxon>Methanobacteriati</taxon>
        <taxon>Methanobacteriota</taxon>
        <taxon>Thermococci</taxon>
        <taxon>Thermococcales</taxon>
        <taxon>Thermococcaceae</taxon>
        <taxon>Palaeococcus</taxon>
    </lineage>
</organism>
<name>A0A075LS28_9EURY</name>
<evidence type="ECO:0000256" key="4">
    <source>
        <dbReference type="HAMAP-Rule" id="MF_00448"/>
    </source>
</evidence>
<dbReference type="NCBIfam" id="NF003239">
    <property type="entry name" value="PRK04199.1-4"/>
    <property type="match status" value="1"/>
</dbReference>
<dbReference type="InterPro" id="IPR016180">
    <property type="entry name" value="Ribosomal_uL16_dom"/>
</dbReference>
<dbReference type="eggNOG" id="arCOG04113">
    <property type="taxonomic scope" value="Archaea"/>
</dbReference>
<keyword evidence="2 4" id="KW-0689">Ribosomal protein</keyword>
<dbReference type="PANTHER" id="PTHR11726">
    <property type="entry name" value="60S RIBOSOMAL PROTEIN L10"/>
    <property type="match status" value="1"/>
</dbReference>
<dbReference type="InterPro" id="IPR022981">
    <property type="entry name" value="Ribosomal_uL16_arc"/>
</dbReference>
<accession>A0A075LS28</accession>
<evidence type="ECO:0000256" key="2">
    <source>
        <dbReference type="ARBA" id="ARBA00022980"/>
    </source>
</evidence>
<dbReference type="InterPro" id="IPR001197">
    <property type="entry name" value="Ribosomal_uL16_euk_arch"/>
</dbReference>
<dbReference type="InterPro" id="IPR036920">
    <property type="entry name" value="Ribosomal_uL16_sf"/>
</dbReference>
<dbReference type="GeneID" id="24841440"/>
<dbReference type="EMBL" id="CP006019">
    <property type="protein sequence ID" value="AIF68747.1"/>
    <property type="molecule type" value="Genomic_DNA"/>
</dbReference>
<evidence type="ECO:0000256" key="3">
    <source>
        <dbReference type="ARBA" id="ARBA00023274"/>
    </source>
</evidence>
<dbReference type="RefSeq" id="WP_048164275.1">
    <property type="nucleotide sequence ID" value="NZ_CP006019.1"/>
</dbReference>
<dbReference type="SUPFAM" id="SSF54686">
    <property type="entry name" value="Ribosomal protein L16p/L10e"/>
    <property type="match status" value="1"/>
</dbReference>
<dbReference type="Pfam" id="PF00252">
    <property type="entry name" value="Ribosomal_L16"/>
    <property type="match status" value="1"/>
</dbReference>
<reference evidence="6" key="1">
    <citation type="submission" date="2013-06" db="EMBL/GenBank/DDBJ databases">
        <title>Complete Genome Sequence of Hyperthermophilic Palaeococcus pacificus DY20341T, Isolated from a Deep-Sea Hydrothermal Sediments.</title>
        <authorList>
            <person name="Zeng X."/>
            <person name="Shao Z."/>
        </authorList>
    </citation>
    <scope>NUCLEOTIDE SEQUENCE [LARGE SCALE GENOMIC DNA]</scope>
    <source>
        <strain evidence="6">DY20341</strain>
    </source>
</reference>